<accession>A0ABY8FTH6</accession>
<keyword evidence="3" id="KW-1185">Reference proteome</keyword>
<proteinExistence type="predicted"/>
<sequence length="92" mass="8570">MLLFSVEAAGLTGCALVFATVAPVSSAGASTAAVTGSVVEVSTTGWTVGLVTIFGAGAAGVIVEGAATGETIGPSGRIETGSVGVVAVVATS</sequence>
<gene>
    <name evidence="2" type="ORF">P7228_00335</name>
</gene>
<evidence type="ECO:0000313" key="2">
    <source>
        <dbReference type="EMBL" id="WFL77545.1"/>
    </source>
</evidence>
<name>A0ABY8FTH6_9SPHN</name>
<feature type="transmembrane region" description="Helical" evidence="1">
    <location>
        <begin position="46"/>
        <end position="67"/>
    </location>
</feature>
<dbReference type="RefSeq" id="WP_278016238.1">
    <property type="nucleotide sequence ID" value="NZ_CP121106.1"/>
</dbReference>
<evidence type="ECO:0000313" key="3">
    <source>
        <dbReference type="Proteomes" id="UP001215827"/>
    </source>
</evidence>
<dbReference type="Proteomes" id="UP001215827">
    <property type="component" value="Chromosome"/>
</dbReference>
<protein>
    <recommendedName>
        <fullName evidence="4">Secreted protein</fullName>
    </recommendedName>
</protein>
<keyword evidence="1" id="KW-1133">Transmembrane helix</keyword>
<keyword evidence="1" id="KW-0472">Membrane</keyword>
<dbReference type="EMBL" id="CP121106">
    <property type="protein sequence ID" value="WFL77545.1"/>
    <property type="molecule type" value="Genomic_DNA"/>
</dbReference>
<keyword evidence="1" id="KW-0812">Transmembrane</keyword>
<reference evidence="2 3" key="1">
    <citation type="submission" date="2023-03" db="EMBL/GenBank/DDBJ databases">
        <title>Altererythrobacter sp. CAU 1644 isolated from sand.</title>
        <authorList>
            <person name="Kim W."/>
        </authorList>
    </citation>
    <scope>NUCLEOTIDE SEQUENCE [LARGE SCALE GENOMIC DNA]</scope>
    <source>
        <strain evidence="2 3">CAU 1644</strain>
    </source>
</reference>
<evidence type="ECO:0000256" key="1">
    <source>
        <dbReference type="SAM" id="Phobius"/>
    </source>
</evidence>
<evidence type="ECO:0008006" key="4">
    <source>
        <dbReference type="Google" id="ProtNLM"/>
    </source>
</evidence>
<organism evidence="2 3">
    <name type="scientific">Altererythrobacter arenosus</name>
    <dbReference type="NCBI Taxonomy" id="3032592"/>
    <lineage>
        <taxon>Bacteria</taxon>
        <taxon>Pseudomonadati</taxon>
        <taxon>Pseudomonadota</taxon>
        <taxon>Alphaproteobacteria</taxon>
        <taxon>Sphingomonadales</taxon>
        <taxon>Erythrobacteraceae</taxon>
        <taxon>Altererythrobacter</taxon>
    </lineage>
</organism>